<keyword evidence="2" id="KW-1015">Disulfide bond</keyword>
<dbReference type="Gene3D" id="2.10.60.10">
    <property type="entry name" value="CD59"/>
    <property type="match status" value="1"/>
</dbReference>
<accession>A0ABN8R8F1</accession>
<reference evidence="4 5" key="1">
    <citation type="submission" date="2022-05" db="EMBL/GenBank/DDBJ databases">
        <authorList>
            <consortium name="Genoscope - CEA"/>
            <person name="William W."/>
        </authorList>
    </citation>
    <scope>NUCLEOTIDE SEQUENCE [LARGE SCALE GENOMIC DNA]</scope>
</reference>
<comment type="caution">
    <text evidence="4">The sequence shown here is derived from an EMBL/GenBank/DDBJ whole genome shotgun (WGS) entry which is preliminary data.</text>
</comment>
<keyword evidence="1" id="KW-0732">Signal</keyword>
<organism evidence="4 5">
    <name type="scientific">Porites lobata</name>
    <dbReference type="NCBI Taxonomy" id="104759"/>
    <lineage>
        <taxon>Eukaryota</taxon>
        <taxon>Metazoa</taxon>
        <taxon>Cnidaria</taxon>
        <taxon>Anthozoa</taxon>
        <taxon>Hexacorallia</taxon>
        <taxon>Scleractinia</taxon>
        <taxon>Fungiina</taxon>
        <taxon>Poritidae</taxon>
        <taxon>Porites</taxon>
    </lineage>
</organism>
<dbReference type="Pfam" id="PF00021">
    <property type="entry name" value="UPAR_LY6"/>
    <property type="match status" value="1"/>
</dbReference>
<evidence type="ECO:0000313" key="5">
    <source>
        <dbReference type="Proteomes" id="UP001159405"/>
    </source>
</evidence>
<name>A0ABN8R8F1_9CNID</name>
<dbReference type="EMBL" id="CALNXK010000197">
    <property type="protein sequence ID" value="CAH3175176.1"/>
    <property type="molecule type" value="Genomic_DNA"/>
</dbReference>
<evidence type="ECO:0000256" key="2">
    <source>
        <dbReference type="ARBA" id="ARBA00023157"/>
    </source>
</evidence>
<dbReference type="Proteomes" id="UP001159405">
    <property type="component" value="Unassembled WGS sequence"/>
</dbReference>
<protein>
    <recommendedName>
        <fullName evidence="3">UPAR/Ly6 domain-containing protein</fullName>
    </recommendedName>
</protein>
<sequence length="130" mass="14063">MSFRQIAGRRFLDADRESAMMSLKCNVCSSAESWDKCSNTEMTCPSGIEERCVKVEFKYGETKSFTRTCGTKDYCDKGKNPTCNLVESVSGVECNVNCCEGDLCNAGSAAKTSGIMLLSCALAVLMFKGA</sequence>
<dbReference type="InterPro" id="IPR045860">
    <property type="entry name" value="Snake_toxin-like_sf"/>
</dbReference>
<evidence type="ECO:0000313" key="4">
    <source>
        <dbReference type="EMBL" id="CAH3175176.1"/>
    </source>
</evidence>
<evidence type="ECO:0000259" key="3">
    <source>
        <dbReference type="Pfam" id="PF00021"/>
    </source>
</evidence>
<feature type="domain" description="UPAR/Ly6" evidence="3">
    <location>
        <begin position="22"/>
        <end position="106"/>
    </location>
</feature>
<gene>
    <name evidence="4" type="ORF">PLOB_00015745</name>
</gene>
<evidence type="ECO:0000256" key="1">
    <source>
        <dbReference type="ARBA" id="ARBA00022729"/>
    </source>
</evidence>
<dbReference type="InterPro" id="IPR016054">
    <property type="entry name" value="LY6_UPA_recep-like"/>
</dbReference>
<proteinExistence type="predicted"/>
<keyword evidence="5" id="KW-1185">Reference proteome</keyword>
<dbReference type="SUPFAM" id="SSF57302">
    <property type="entry name" value="Snake toxin-like"/>
    <property type="match status" value="1"/>
</dbReference>
<dbReference type="PANTHER" id="PTHR10036">
    <property type="entry name" value="CD59 GLYCOPROTEIN"/>
    <property type="match status" value="1"/>
</dbReference>
<dbReference type="PANTHER" id="PTHR10036:SF3">
    <property type="entry name" value="PROTEIN SLEEPLESS-RELATED"/>
    <property type="match status" value="1"/>
</dbReference>